<dbReference type="EMBL" id="NIRI02000056">
    <property type="protein sequence ID" value="KAG5445461.1"/>
    <property type="molecule type" value="Genomic_DNA"/>
</dbReference>
<keyword evidence="2" id="KW-1185">Reference proteome</keyword>
<protein>
    <submittedName>
        <fullName evidence="1">Uncharacterized protein</fullName>
    </submittedName>
</protein>
<sequence>MPFGCQISLSKPNLFVNECISLFPLYFIALPTLSASILERLLSFSYTVCFGETIQISRNTLICKSIWFCERLTWNPAESLACDVLRQLNVLHQAASCSSCYDIRDIAIHNIRLTETRGLRLPDEPQQGRNRSWAVEEFSATL</sequence>
<organism evidence="1 2">
    <name type="scientific">Clonorchis sinensis</name>
    <name type="common">Chinese liver fluke</name>
    <dbReference type="NCBI Taxonomy" id="79923"/>
    <lineage>
        <taxon>Eukaryota</taxon>
        <taxon>Metazoa</taxon>
        <taxon>Spiralia</taxon>
        <taxon>Lophotrochozoa</taxon>
        <taxon>Platyhelminthes</taxon>
        <taxon>Trematoda</taxon>
        <taxon>Digenea</taxon>
        <taxon>Opisthorchiida</taxon>
        <taxon>Opisthorchiata</taxon>
        <taxon>Opisthorchiidae</taxon>
        <taxon>Clonorchis</taxon>
    </lineage>
</organism>
<dbReference type="Proteomes" id="UP000286415">
    <property type="component" value="Unassembled WGS sequence"/>
</dbReference>
<comment type="caution">
    <text evidence="1">The sequence shown here is derived from an EMBL/GenBank/DDBJ whole genome shotgun (WGS) entry which is preliminary data.</text>
</comment>
<reference evidence="1 2" key="2">
    <citation type="journal article" date="2021" name="Genomics">
        <title>High-quality reference genome for Clonorchis sinensis.</title>
        <authorList>
            <person name="Young N.D."/>
            <person name="Stroehlein A.J."/>
            <person name="Kinkar L."/>
            <person name="Wang T."/>
            <person name="Sohn W.M."/>
            <person name="Chang B.C.H."/>
            <person name="Kaur P."/>
            <person name="Weisz D."/>
            <person name="Dudchenko O."/>
            <person name="Aiden E.L."/>
            <person name="Korhonen P.K."/>
            <person name="Gasser R.B."/>
        </authorList>
    </citation>
    <scope>NUCLEOTIDE SEQUENCE [LARGE SCALE GENOMIC DNA]</scope>
    <source>
        <strain evidence="1">Cs-k2</strain>
    </source>
</reference>
<evidence type="ECO:0000313" key="2">
    <source>
        <dbReference type="Proteomes" id="UP000286415"/>
    </source>
</evidence>
<dbReference type="OrthoDB" id="10377189at2759"/>
<accession>A0A419QEI8</accession>
<proteinExistence type="predicted"/>
<evidence type="ECO:0000313" key="1">
    <source>
        <dbReference type="EMBL" id="KAG5445461.1"/>
    </source>
</evidence>
<dbReference type="InParanoid" id="A0A419QEI8"/>
<reference evidence="1 2" key="1">
    <citation type="journal article" date="2018" name="Biotechnol. Adv.">
        <title>Improved genomic resources and new bioinformatic workflow for the carcinogenic parasite Clonorchis sinensis: Biotechnological implications.</title>
        <authorList>
            <person name="Wang D."/>
            <person name="Korhonen P.K."/>
            <person name="Gasser R.B."/>
            <person name="Young N.D."/>
        </authorList>
    </citation>
    <scope>NUCLEOTIDE SEQUENCE [LARGE SCALE GENOMIC DNA]</scope>
    <source>
        <strain evidence="1">Cs-k2</strain>
    </source>
</reference>
<name>A0A419QEI8_CLOSI</name>
<gene>
    <name evidence="1" type="ORF">CSKR_103727</name>
</gene>
<dbReference type="AlphaFoldDB" id="A0A419QEI8"/>